<dbReference type="SMART" id="SM00147">
    <property type="entry name" value="RasGEF"/>
    <property type="match status" value="1"/>
</dbReference>
<reference evidence="4 6" key="1">
    <citation type="journal article" date="2018" name="Genome Biol. Evol.">
        <title>Multiple Roots of Fruiting Body Formation in Amoebozoa.</title>
        <authorList>
            <person name="Hillmann F."/>
            <person name="Forbes G."/>
            <person name="Novohradska S."/>
            <person name="Ferling I."/>
            <person name="Riege K."/>
            <person name="Groth M."/>
            <person name="Westermann M."/>
            <person name="Marz M."/>
            <person name="Spaller T."/>
            <person name="Winckler T."/>
            <person name="Schaap P."/>
            <person name="Glockner G."/>
        </authorList>
    </citation>
    <scope>NUCLEOTIDE SEQUENCE [LARGE SCALE GENOMIC DNA]</scope>
    <source>
        <strain evidence="4 6">Jena</strain>
    </source>
</reference>
<evidence type="ECO:0000313" key="4">
    <source>
        <dbReference type="EMBL" id="PRP78158.1"/>
    </source>
</evidence>
<dbReference type="OrthoDB" id="28357at2759"/>
<evidence type="ECO:0000256" key="1">
    <source>
        <dbReference type="ARBA" id="ARBA00022658"/>
    </source>
</evidence>
<keyword evidence="1 2" id="KW-0344">Guanine-nucleotide releasing factor</keyword>
<dbReference type="PANTHER" id="PTHR23113">
    <property type="entry name" value="GUANINE NUCLEOTIDE EXCHANGE FACTOR"/>
    <property type="match status" value="1"/>
</dbReference>
<dbReference type="InterPro" id="IPR036964">
    <property type="entry name" value="RASGEF_cat_dom_sf"/>
</dbReference>
<accession>A0A2P6N2H2</accession>
<dbReference type="InterPro" id="IPR023578">
    <property type="entry name" value="Ras_GEF_dom_sf"/>
</dbReference>
<dbReference type="Gene3D" id="1.10.840.10">
    <property type="entry name" value="Ras guanine-nucleotide exchange factors catalytic domain"/>
    <property type="match status" value="1"/>
</dbReference>
<dbReference type="EMBL" id="MDYQ01000053">
    <property type="protein sequence ID" value="PRP84952.1"/>
    <property type="molecule type" value="Genomic_DNA"/>
</dbReference>
<evidence type="ECO:0000259" key="3">
    <source>
        <dbReference type="PROSITE" id="PS50009"/>
    </source>
</evidence>
<evidence type="ECO:0000313" key="6">
    <source>
        <dbReference type="Proteomes" id="UP000241769"/>
    </source>
</evidence>
<dbReference type="Proteomes" id="UP000241769">
    <property type="component" value="Unassembled WGS sequence"/>
</dbReference>
<dbReference type="SUPFAM" id="SSF48366">
    <property type="entry name" value="Ras GEF"/>
    <property type="match status" value="1"/>
</dbReference>
<feature type="domain" description="Ras-GEF" evidence="3">
    <location>
        <begin position="137"/>
        <end position="374"/>
    </location>
</feature>
<name>A0A2P6N2H2_9EUKA</name>
<keyword evidence="6" id="KW-1185">Reference proteome</keyword>
<dbReference type="EMBL" id="MDYQ01000237">
    <property type="protein sequence ID" value="PRP78158.1"/>
    <property type="molecule type" value="Genomic_DNA"/>
</dbReference>
<gene>
    <name evidence="5" type="ORF">PROFUN_07337</name>
    <name evidence="4" type="ORF">PROFUN_11288</name>
</gene>
<protein>
    <recommendedName>
        <fullName evidence="3">Ras-GEF domain-containing protein</fullName>
    </recommendedName>
</protein>
<dbReference type="InterPro" id="IPR008937">
    <property type="entry name" value="Ras-like_GEF"/>
</dbReference>
<comment type="caution">
    <text evidence="4">The sequence shown here is derived from an EMBL/GenBank/DDBJ whole genome shotgun (WGS) entry which is preliminary data.</text>
</comment>
<dbReference type="GO" id="GO:0005886">
    <property type="term" value="C:plasma membrane"/>
    <property type="evidence" value="ECO:0007669"/>
    <property type="project" value="TreeGrafter"/>
</dbReference>
<dbReference type="AlphaFoldDB" id="A0A2P6N2H2"/>
<organism evidence="4 6">
    <name type="scientific">Planoprotostelium fungivorum</name>
    <dbReference type="NCBI Taxonomy" id="1890364"/>
    <lineage>
        <taxon>Eukaryota</taxon>
        <taxon>Amoebozoa</taxon>
        <taxon>Evosea</taxon>
        <taxon>Variosea</taxon>
        <taxon>Cavosteliida</taxon>
        <taxon>Cavosteliaceae</taxon>
        <taxon>Planoprotostelium</taxon>
    </lineage>
</organism>
<dbReference type="STRING" id="1890364.A0A2P6N2H2"/>
<dbReference type="GO" id="GO:0007265">
    <property type="term" value="P:Ras protein signal transduction"/>
    <property type="evidence" value="ECO:0007669"/>
    <property type="project" value="TreeGrafter"/>
</dbReference>
<evidence type="ECO:0000256" key="2">
    <source>
        <dbReference type="PROSITE-ProRule" id="PRU00168"/>
    </source>
</evidence>
<dbReference type="InParanoid" id="A0A2P6N2H2"/>
<dbReference type="PROSITE" id="PS50009">
    <property type="entry name" value="RASGEF_CAT"/>
    <property type="match status" value="1"/>
</dbReference>
<sequence>MKPDDTLFAGTLHSLIKKSLDRDPDISRDVFLMCFCLEVTKHDLLALILCLMEDRDDPYFTKATQLLQYWIDLYWIEDFVREDDNLRLLICSWKALSLPLTLPAHERIAVTHSMRQVSREPIQPFPAIHDGGLLQLGPKELAHQLCLLDMESIQTVNRDRLLQYVQSGGKIGLAITIRFNRLTASLVSAVLHEETPKERARVLEFIVQLGEELKRLGNFQSLGCVVAALTTSTVTRLRRTRSEVKKKYQTMSEGLVELMSVTRSFGNMRKAYLATPHPKIPFVAVTMTDLNFVFQGNSRYLSGSSDDEASTRQINYWNWTMYHSIITEFMHPRGAVDYPFVREERVMTMLSDLLVMDKSWNDQTYQRSLELEPRNQ</sequence>
<evidence type="ECO:0000313" key="5">
    <source>
        <dbReference type="EMBL" id="PRP84952.1"/>
    </source>
</evidence>
<dbReference type="PANTHER" id="PTHR23113:SF368">
    <property type="entry name" value="CELL DIVISION CONTROL PROTEIN 25"/>
    <property type="match status" value="1"/>
</dbReference>
<dbReference type="Pfam" id="PF00617">
    <property type="entry name" value="RasGEF"/>
    <property type="match status" value="1"/>
</dbReference>
<dbReference type="InterPro" id="IPR001895">
    <property type="entry name" value="RASGEF_cat_dom"/>
</dbReference>
<dbReference type="GO" id="GO:0005085">
    <property type="term" value="F:guanyl-nucleotide exchange factor activity"/>
    <property type="evidence" value="ECO:0007669"/>
    <property type="project" value="UniProtKB-KW"/>
</dbReference>
<proteinExistence type="predicted"/>